<dbReference type="EMBL" id="JAGTXO010000019">
    <property type="protein sequence ID" value="KAG8462755.1"/>
    <property type="molecule type" value="Genomic_DNA"/>
</dbReference>
<evidence type="ECO:0000313" key="6">
    <source>
        <dbReference type="Proteomes" id="UP000751190"/>
    </source>
</evidence>
<sequence>MTAALLKARNALHAGRTIVGHWHGSGCPLLAETVTATSDYDVLVVDCQHGIIDAPAAMAVMASVRNASPFVRLRDTSAAHIHHALDAGAMGLIAPLINTADDARAFVCEAMYPPLGSRSFGPVRASLLGLGGPGGYFASANESVLCWAMIETAAALHNVEQIAAVPGVHGVFIGPNDLSLSLGVPPSSNPQDPAVLQSIAKIRAAAHSASKKAGIFCGDGAFARRMADEGFDFVIAGTDTGLLQMGAARELEAVRAGGGGGGKPAY</sequence>
<keyword evidence="6" id="KW-1185">Reference proteome</keyword>
<dbReference type="InterPro" id="IPR015813">
    <property type="entry name" value="Pyrv/PenolPyrv_kinase-like_dom"/>
</dbReference>
<dbReference type="PANTHER" id="PTHR30502:SF0">
    <property type="entry name" value="PHOSPHOENOLPYRUVATE CARBOXYLASE FAMILY PROTEIN"/>
    <property type="match status" value="1"/>
</dbReference>
<protein>
    <recommendedName>
        <fullName evidence="4">HpcH/HpaI aldolase/citrate lyase domain-containing protein</fullName>
    </recommendedName>
</protein>
<dbReference type="InterPro" id="IPR040442">
    <property type="entry name" value="Pyrv_kinase-like_dom_sf"/>
</dbReference>
<dbReference type="Proteomes" id="UP000751190">
    <property type="component" value="Unassembled WGS sequence"/>
</dbReference>
<dbReference type="OMA" id="WNRVDDY"/>
<dbReference type="GO" id="GO:0016832">
    <property type="term" value="F:aldehyde-lyase activity"/>
    <property type="evidence" value="ECO:0007669"/>
    <property type="project" value="TreeGrafter"/>
</dbReference>
<evidence type="ECO:0000313" key="5">
    <source>
        <dbReference type="EMBL" id="KAG8462755.1"/>
    </source>
</evidence>
<evidence type="ECO:0000256" key="3">
    <source>
        <dbReference type="ARBA" id="ARBA00023239"/>
    </source>
</evidence>
<organism evidence="5 6">
    <name type="scientific">Diacronema lutheri</name>
    <name type="common">Unicellular marine alga</name>
    <name type="synonym">Monochrysis lutheri</name>
    <dbReference type="NCBI Taxonomy" id="2081491"/>
    <lineage>
        <taxon>Eukaryota</taxon>
        <taxon>Haptista</taxon>
        <taxon>Haptophyta</taxon>
        <taxon>Pavlovophyceae</taxon>
        <taxon>Pavlovales</taxon>
        <taxon>Pavlovaceae</taxon>
        <taxon>Diacronema</taxon>
    </lineage>
</organism>
<evidence type="ECO:0000256" key="2">
    <source>
        <dbReference type="ARBA" id="ARBA00022723"/>
    </source>
</evidence>
<dbReference type="InterPro" id="IPR050251">
    <property type="entry name" value="HpcH-HpaI_aldolase"/>
</dbReference>
<keyword evidence="2" id="KW-0479">Metal-binding</keyword>
<name>A0A8J6CAM1_DIALT</name>
<keyword evidence="3" id="KW-0456">Lyase</keyword>
<dbReference type="PANTHER" id="PTHR30502">
    <property type="entry name" value="2-KETO-3-DEOXY-L-RHAMNONATE ALDOLASE"/>
    <property type="match status" value="1"/>
</dbReference>
<dbReference type="Gene3D" id="3.20.20.60">
    <property type="entry name" value="Phosphoenolpyruvate-binding domains"/>
    <property type="match status" value="1"/>
</dbReference>
<dbReference type="AlphaFoldDB" id="A0A8J6CAM1"/>
<dbReference type="OrthoDB" id="1621678at2759"/>
<accession>A0A8J6CAM1</accession>
<comment type="similarity">
    <text evidence="1">Belongs to the HpcH/HpaI aldolase family.</text>
</comment>
<comment type="caution">
    <text evidence="5">The sequence shown here is derived from an EMBL/GenBank/DDBJ whole genome shotgun (WGS) entry which is preliminary data.</text>
</comment>
<dbReference type="GO" id="GO:0005737">
    <property type="term" value="C:cytoplasm"/>
    <property type="evidence" value="ECO:0007669"/>
    <property type="project" value="TreeGrafter"/>
</dbReference>
<evidence type="ECO:0000256" key="1">
    <source>
        <dbReference type="ARBA" id="ARBA00005568"/>
    </source>
</evidence>
<dbReference type="InterPro" id="IPR005000">
    <property type="entry name" value="Aldolase/citrate-lyase_domain"/>
</dbReference>
<dbReference type="Pfam" id="PF03328">
    <property type="entry name" value="HpcH_HpaI"/>
    <property type="match status" value="1"/>
</dbReference>
<dbReference type="SUPFAM" id="SSF51621">
    <property type="entry name" value="Phosphoenolpyruvate/pyruvate domain"/>
    <property type="match status" value="1"/>
</dbReference>
<reference evidence="5" key="1">
    <citation type="submission" date="2021-05" db="EMBL/GenBank/DDBJ databases">
        <title>The genome of the haptophyte Pavlova lutheri (Diacronema luteri, Pavlovales) - a model for lipid biosynthesis in eukaryotic algae.</title>
        <authorList>
            <person name="Hulatt C.J."/>
            <person name="Posewitz M.C."/>
        </authorList>
    </citation>
    <scope>NUCLEOTIDE SEQUENCE</scope>
    <source>
        <strain evidence="5">NIVA-4/92</strain>
    </source>
</reference>
<evidence type="ECO:0000259" key="4">
    <source>
        <dbReference type="Pfam" id="PF03328"/>
    </source>
</evidence>
<proteinExistence type="inferred from homology"/>
<gene>
    <name evidence="5" type="ORF">KFE25_004731</name>
</gene>
<feature type="domain" description="HpcH/HpaI aldolase/citrate lyase" evidence="4">
    <location>
        <begin position="26"/>
        <end position="243"/>
    </location>
</feature>
<dbReference type="GO" id="GO:0046872">
    <property type="term" value="F:metal ion binding"/>
    <property type="evidence" value="ECO:0007669"/>
    <property type="project" value="UniProtKB-KW"/>
</dbReference>